<name>A0A9X1NGU2_9ACTN</name>
<dbReference type="EMBL" id="JAJOMB010000012">
    <property type="protein sequence ID" value="MCD5313634.1"/>
    <property type="molecule type" value="Genomic_DNA"/>
</dbReference>
<keyword evidence="1" id="KW-0472">Membrane</keyword>
<reference evidence="2" key="1">
    <citation type="submission" date="2021-11" db="EMBL/GenBank/DDBJ databases">
        <title>Streptomyces corallinus and Kineosporia corallina sp. nov., two new coral-derived marine actinobacteria.</title>
        <authorList>
            <person name="Buangrab K."/>
            <person name="Sutthacheep M."/>
            <person name="Yeemin T."/>
            <person name="Harunari E."/>
            <person name="Igarashi Y."/>
            <person name="Sripreechasak P."/>
            <person name="Kanchanasin P."/>
            <person name="Tanasupawat S."/>
            <person name="Phongsopitanun W."/>
        </authorList>
    </citation>
    <scope>NUCLEOTIDE SEQUENCE</scope>
    <source>
        <strain evidence="2">JCM 31032</strain>
    </source>
</reference>
<accession>A0A9X1NGU2</accession>
<dbReference type="Proteomes" id="UP001138997">
    <property type="component" value="Unassembled WGS sequence"/>
</dbReference>
<proteinExistence type="predicted"/>
<dbReference type="RefSeq" id="WP_231445015.1">
    <property type="nucleotide sequence ID" value="NZ_JAJOMB010000012.1"/>
</dbReference>
<organism evidence="2 3">
    <name type="scientific">Kineosporia babensis</name>
    <dbReference type="NCBI Taxonomy" id="499548"/>
    <lineage>
        <taxon>Bacteria</taxon>
        <taxon>Bacillati</taxon>
        <taxon>Actinomycetota</taxon>
        <taxon>Actinomycetes</taxon>
        <taxon>Kineosporiales</taxon>
        <taxon>Kineosporiaceae</taxon>
        <taxon>Kineosporia</taxon>
    </lineage>
</organism>
<keyword evidence="1" id="KW-1133">Transmembrane helix</keyword>
<evidence type="ECO:0000313" key="2">
    <source>
        <dbReference type="EMBL" id="MCD5313634.1"/>
    </source>
</evidence>
<comment type="caution">
    <text evidence="2">The sequence shown here is derived from an EMBL/GenBank/DDBJ whole genome shotgun (WGS) entry which is preliminary data.</text>
</comment>
<feature type="transmembrane region" description="Helical" evidence="1">
    <location>
        <begin position="195"/>
        <end position="213"/>
    </location>
</feature>
<dbReference type="AlphaFoldDB" id="A0A9X1NGU2"/>
<protein>
    <submittedName>
        <fullName evidence="2">Uncharacterized protein</fullName>
    </submittedName>
</protein>
<gene>
    <name evidence="2" type="ORF">LR394_22240</name>
</gene>
<keyword evidence="1" id="KW-0812">Transmembrane</keyword>
<feature type="transmembrane region" description="Helical" evidence="1">
    <location>
        <begin position="128"/>
        <end position="149"/>
    </location>
</feature>
<feature type="transmembrane region" description="Helical" evidence="1">
    <location>
        <begin position="155"/>
        <end position="174"/>
    </location>
</feature>
<keyword evidence="3" id="KW-1185">Reference proteome</keyword>
<evidence type="ECO:0000313" key="3">
    <source>
        <dbReference type="Proteomes" id="UP001138997"/>
    </source>
</evidence>
<sequence length="215" mass="22756">MEALPGPVPARGWTEYTEYARRLDEVRAQENARTAGIREGAAEMSDHADSLQARLETQRRGMSAFAQKTGLKFTPGAGARPQGPVEPQTELSQVARLIDAADRQGADAANRALQPNLLPASGPGMRGFAVYGVAALAIMVIQLIGFLTTGNNPGFLQYGVIVPLLGFVIASLVLRQGGKTLDPDVPAPALPTRMGLLLCFGALPVLFGVLVVLNR</sequence>
<evidence type="ECO:0000256" key="1">
    <source>
        <dbReference type="SAM" id="Phobius"/>
    </source>
</evidence>